<evidence type="ECO:0000313" key="2">
    <source>
        <dbReference type="EMBL" id="GAA0152983.1"/>
    </source>
</evidence>
<dbReference type="EMBL" id="BAABME010033472">
    <property type="protein sequence ID" value="GAA0152983.1"/>
    <property type="molecule type" value="Genomic_DNA"/>
</dbReference>
<dbReference type="PANTHER" id="PTHR35101:SF12">
    <property type="entry name" value="OS02G0162600 PROTEIN"/>
    <property type="match status" value="1"/>
</dbReference>
<keyword evidence="3" id="KW-1185">Reference proteome</keyword>
<dbReference type="AlphaFoldDB" id="A0AAV3PPE5"/>
<evidence type="ECO:0000256" key="1">
    <source>
        <dbReference type="SAM" id="MobiDB-lite"/>
    </source>
</evidence>
<feature type="compositionally biased region" description="Low complexity" evidence="1">
    <location>
        <begin position="48"/>
        <end position="76"/>
    </location>
</feature>
<accession>A0AAV3PPE5</accession>
<comment type="caution">
    <text evidence="2">The sequence shown here is derived from an EMBL/GenBank/DDBJ whole genome shotgun (WGS) entry which is preliminary data.</text>
</comment>
<name>A0AAV3PPE5_LITER</name>
<evidence type="ECO:0000313" key="3">
    <source>
        <dbReference type="Proteomes" id="UP001454036"/>
    </source>
</evidence>
<dbReference type="PANTHER" id="PTHR35101">
    <property type="entry name" value="OS02G0162600 PROTEIN"/>
    <property type="match status" value="1"/>
</dbReference>
<reference evidence="2 3" key="1">
    <citation type="submission" date="2024-01" db="EMBL/GenBank/DDBJ databases">
        <title>The complete chloroplast genome sequence of Lithospermum erythrorhizon: insights into the phylogenetic relationship among Boraginaceae species and the maternal lineages of purple gromwells.</title>
        <authorList>
            <person name="Okada T."/>
            <person name="Watanabe K."/>
        </authorList>
    </citation>
    <scope>NUCLEOTIDE SEQUENCE [LARGE SCALE GENOMIC DNA]</scope>
</reference>
<proteinExistence type="predicted"/>
<dbReference type="Proteomes" id="UP001454036">
    <property type="component" value="Unassembled WGS sequence"/>
</dbReference>
<feature type="region of interest" description="Disordered" evidence="1">
    <location>
        <begin position="47"/>
        <end position="76"/>
    </location>
</feature>
<protein>
    <submittedName>
        <fullName evidence="2">Uncharacterized protein</fullName>
    </submittedName>
</protein>
<organism evidence="2 3">
    <name type="scientific">Lithospermum erythrorhizon</name>
    <name type="common">Purple gromwell</name>
    <name type="synonym">Lithospermum officinale var. erythrorhizon</name>
    <dbReference type="NCBI Taxonomy" id="34254"/>
    <lineage>
        <taxon>Eukaryota</taxon>
        <taxon>Viridiplantae</taxon>
        <taxon>Streptophyta</taxon>
        <taxon>Embryophyta</taxon>
        <taxon>Tracheophyta</taxon>
        <taxon>Spermatophyta</taxon>
        <taxon>Magnoliopsida</taxon>
        <taxon>eudicotyledons</taxon>
        <taxon>Gunneridae</taxon>
        <taxon>Pentapetalae</taxon>
        <taxon>asterids</taxon>
        <taxon>lamiids</taxon>
        <taxon>Boraginales</taxon>
        <taxon>Boraginaceae</taxon>
        <taxon>Boraginoideae</taxon>
        <taxon>Lithospermeae</taxon>
        <taxon>Lithospermum</taxon>
    </lineage>
</organism>
<sequence>MASGRIARFVSEVAPPQFGKVMRQRASKRLDTIKEDEREAFYSNDHLSFSSKTSSNSSMASFSSTASASTTSSSSTTRYFLKDVQKSLPHVFGK</sequence>
<gene>
    <name evidence="2" type="ORF">LIER_43202</name>
</gene>